<dbReference type="InterPro" id="IPR003399">
    <property type="entry name" value="Mce/MlaD"/>
</dbReference>
<accession>A0A543PB68</accession>
<feature type="domain" description="Mammalian cell entry C-terminal" evidence="2">
    <location>
        <begin position="123"/>
        <end position="310"/>
    </location>
</feature>
<sequence length="346" mass="37340">MQLMARQSKNFRDRNPVVVGAVSLTVIAALVFLAFNAQSLPLIGGGTVYKAQFSEAAGLKPDDPVRVAGVKVGTVEGLALEDGAVTVEFRVKDAFVGDRSEAAIKIETVLGAKYVALVPRGSEPLDPDERIPVERTASPYDVVEAFADLSSTVQEIDTAQMARSFEVLSETFTDTPDEVRTSLQGLARLSDTIASRDAQLRELLSATRQVTQVLADRNGEFTRLILDSNTLLTEVQERRELIDSILTNTQELAQQLSGLVADNRETLTPALQQLSRVTDILSRNRAALAQTVDELAPFVRVFTNTLGNGRWFDSFVNDLLPTIVGTAVCTGAETPVTGCTATEGGR</sequence>
<dbReference type="PRINTS" id="PR01782">
    <property type="entry name" value="MCEVIRFACTOR"/>
</dbReference>
<dbReference type="EMBL" id="VFQE01000001">
    <property type="protein sequence ID" value="TQN41329.1"/>
    <property type="molecule type" value="Genomic_DNA"/>
</dbReference>
<evidence type="ECO:0000313" key="3">
    <source>
        <dbReference type="EMBL" id="TQN41329.1"/>
    </source>
</evidence>
<dbReference type="InterPro" id="IPR052336">
    <property type="entry name" value="MlaD_Phospholipid_Transporter"/>
</dbReference>
<proteinExistence type="predicted"/>
<gene>
    <name evidence="3" type="ORF">FHU33_0696</name>
</gene>
<dbReference type="NCBIfam" id="TIGR00996">
    <property type="entry name" value="Mtu_fam_mce"/>
    <property type="match status" value="1"/>
</dbReference>
<dbReference type="PANTHER" id="PTHR33371:SF18">
    <property type="entry name" value="MCE-FAMILY PROTEIN MCE3C"/>
    <property type="match status" value="1"/>
</dbReference>
<dbReference type="AlphaFoldDB" id="A0A543PB68"/>
<dbReference type="Proteomes" id="UP000319865">
    <property type="component" value="Unassembled WGS sequence"/>
</dbReference>
<evidence type="ECO:0000259" key="2">
    <source>
        <dbReference type="Pfam" id="PF11887"/>
    </source>
</evidence>
<feature type="domain" description="Mce/MlaD" evidence="1">
    <location>
        <begin position="46"/>
        <end position="119"/>
    </location>
</feature>
<organism evidence="3 4">
    <name type="scientific">Blastococcus colisei</name>
    <dbReference type="NCBI Taxonomy" id="1564162"/>
    <lineage>
        <taxon>Bacteria</taxon>
        <taxon>Bacillati</taxon>
        <taxon>Actinomycetota</taxon>
        <taxon>Actinomycetes</taxon>
        <taxon>Geodermatophilales</taxon>
        <taxon>Geodermatophilaceae</taxon>
        <taxon>Blastococcus</taxon>
    </lineage>
</organism>
<dbReference type="GO" id="GO:0005576">
    <property type="term" value="C:extracellular region"/>
    <property type="evidence" value="ECO:0007669"/>
    <property type="project" value="TreeGrafter"/>
</dbReference>
<reference evidence="3 4" key="1">
    <citation type="submission" date="2019-06" db="EMBL/GenBank/DDBJ databases">
        <title>Sequencing the genomes of 1000 actinobacteria strains.</title>
        <authorList>
            <person name="Klenk H.-P."/>
        </authorList>
    </citation>
    <scope>NUCLEOTIDE SEQUENCE [LARGE SCALE GENOMIC DNA]</scope>
    <source>
        <strain evidence="3 4">DSM 46837</strain>
    </source>
</reference>
<keyword evidence="4" id="KW-1185">Reference proteome</keyword>
<dbReference type="Pfam" id="PF11887">
    <property type="entry name" value="Mce4_CUP1"/>
    <property type="match status" value="1"/>
</dbReference>
<dbReference type="InterPro" id="IPR024516">
    <property type="entry name" value="Mce_C"/>
</dbReference>
<comment type="caution">
    <text evidence="3">The sequence shown here is derived from an EMBL/GenBank/DDBJ whole genome shotgun (WGS) entry which is preliminary data.</text>
</comment>
<name>A0A543PB68_9ACTN</name>
<dbReference type="PANTHER" id="PTHR33371">
    <property type="entry name" value="INTERMEMBRANE PHOSPHOLIPID TRANSPORT SYSTEM BINDING PROTEIN MLAD-RELATED"/>
    <property type="match status" value="1"/>
</dbReference>
<evidence type="ECO:0000259" key="1">
    <source>
        <dbReference type="Pfam" id="PF02470"/>
    </source>
</evidence>
<dbReference type="Pfam" id="PF02470">
    <property type="entry name" value="MlaD"/>
    <property type="match status" value="1"/>
</dbReference>
<protein>
    <submittedName>
        <fullName evidence="3">Phospholipid/cholesterol/gamma-HCH transport system substrate-binding protein</fullName>
    </submittedName>
</protein>
<evidence type="ECO:0000313" key="4">
    <source>
        <dbReference type="Proteomes" id="UP000319865"/>
    </source>
</evidence>
<dbReference type="InterPro" id="IPR005693">
    <property type="entry name" value="Mce"/>
</dbReference>